<sequence length="40" mass="4351">MTINRLFLIFAALAVVLLLPYSGYAAETARPKLVELMSPG</sequence>
<gene>
    <name evidence="1" type="ORF">C8D99_11517</name>
</gene>
<name>A0A4R8M3I0_9BACT</name>
<dbReference type="AlphaFoldDB" id="A0A4R8M3I0"/>
<dbReference type="EMBL" id="SORI01000015">
    <property type="protein sequence ID" value="TDY57999.1"/>
    <property type="molecule type" value="Genomic_DNA"/>
</dbReference>
<reference evidence="1 2" key="1">
    <citation type="submission" date="2019-03" db="EMBL/GenBank/DDBJ databases">
        <title>Genomic Encyclopedia of Type Strains, Phase IV (KMG-IV): sequencing the most valuable type-strain genomes for metagenomic binning, comparative biology and taxonomic classification.</title>
        <authorList>
            <person name="Goeker M."/>
        </authorList>
    </citation>
    <scope>NUCLEOTIDE SEQUENCE [LARGE SCALE GENOMIC DNA]</scope>
    <source>
        <strain evidence="1 2">DSM 25964</strain>
    </source>
</reference>
<dbReference type="Proteomes" id="UP000295066">
    <property type="component" value="Unassembled WGS sequence"/>
</dbReference>
<accession>A0A4R8M3I0</accession>
<keyword evidence="2" id="KW-1185">Reference proteome</keyword>
<dbReference type="RefSeq" id="WP_274542677.1">
    <property type="nucleotide sequence ID" value="NZ_SORI01000015.1"/>
</dbReference>
<protein>
    <submittedName>
        <fullName evidence="1">Uncharacterized protein</fullName>
    </submittedName>
</protein>
<organism evidence="1 2">
    <name type="scientific">Aminivibrio pyruvatiphilus</name>
    <dbReference type="NCBI Taxonomy" id="1005740"/>
    <lineage>
        <taxon>Bacteria</taxon>
        <taxon>Thermotogati</taxon>
        <taxon>Synergistota</taxon>
        <taxon>Synergistia</taxon>
        <taxon>Synergistales</taxon>
        <taxon>Aminobacteriaceae</taxon>
        <taxon>Aminivibrio</taxon>
    </lineage>
</organism>
<proteinExistence type="predicted"/>
<evidence type="ECO:0000313" key="1">
    <source>
        <dbReference type="EMBL" id="TDY57999.1"/>
    </source>
</evidence>
<evidence type="ECO:0000313" key="2">
    <source>
        <dbReference type="Proteomes" id="UP000295066"/>
    </source>
</evidence>
<comment type="caution">
    <text evidence="1">The sequence shown here is derived from an EMBL/GenBank/DDBJ whole genome shotgun (WGS) entry which is preliminary data.</text>
</comment>